<evidence type="ECO:0000313" key="12">
    <source>
        <dbReference type="Proteomes" id="UP001140560"/>
    </source>
</evidence>
<dbReference type="InterPro" id="IPR045260">
    <property type="entry name" value="Sec12-like"/>
</dbReference>
<keyword evidence="5 10" id="KW-0256">Endoplasmic reticulum</keyword>
<dbReference type="InterPro" id="IPR015943">
    <property type="entry name" value="WD40/YVTN_repeat-like_dom_sf"/>
</dbReference>
<gene>
    <name evidence="11" type="ORF">N0V83_000910</name>
</gene>
<keyword evidence="6" id="KW-0931">ER-Golgi transport</keyword>
<evidence type="ECO:0000256" key="5">
    <source>
        <dbReference type="ARBA" id="ARBA00022824"/>
    </source>
</evidence>
<dbReference type="EMBL" id="JAPEUY010000001">
    <property type="protein sequence ID" value="KAJ4378079.1"/>
    <property type="molecule type" value="Genomic_DNA"/>
</dbReference>
<keyword evidence="12" id="KW-1185">Reference proteome</keyword>
<dbReference type="GO" id="GO:0015031">
    <property type="term" value="P:protein transport"/>
    <property type="evidence" value="ECO:0007669"/>
    <property type="project" value="UniProtKB-KW"/>
</dbReference>
<dbReference type="AlphaFoldDB" id="A0A9W8YI71"/>
<comment type="function">
    <text evidence="10">Guanine nucleotide-exchange factor (GEF) required for the formation or budding of transport vesicles from the ER.</text>
</comment>
<comment type="subcellular location">
    <subcellularLocation>
        <location evidence="10">Endoplasmic reticulum membrane</location>
        <topology evidence="10">Single-pass type II membrane protein</topology>
    </subcellularLocation>
    <subcellularLocation>
        <location evidence="10">Golgi apparatus membrane</location>
        <topology evidence="10">Single-pass type II membrane protein</topology>
    </subcellularLocation>
</comment>
<evidence type="ECO:0000256" key="2">
    <source>
        <dbReference type="ARBA" id="ARBA00022574"/>
    </source>
</evidence>
<dbReference type="GO" id="GO:0003400">
    <property type="term" value="P:regulation of COPII vesicle coating"/>
    <property type="evidence" value="ECO:0007669"/>
    <property type="project" value="UniProtKB-UniRule"/>
</dbReference>
<proteinExistence type="inferred from homology"/>
<organism evidence="11 12">
    <name type="scientific">Neocucurbitaria cava</name>
    <dbReference type="NCBI Taxonomy" id="798079"/>
    <lineage>
        <taxon>Eukaryota</taxon>
        <taxon>Fungi</taxon>
        <taxon>Dikarya</taxon>
        <taxon>Ascomycota</taxon>
        <taxon>Pezizomycotina</taxon>
        <taxon>Dothideomycetes</taxon>
        <taxon>Pleosporomycetidae</taxon>
        <taxon>Pleosporales</taxon>
        <taxon>Pleosporineae</taxon>
        <taxon>Cucurbitariaceae</taxon>
        <taxon>Neocucurbitaria</taxon>
    </lineage>
</organism>
<comment type="caution">
    <text evidence="11">The sequence shown here is derived from an EMBL/GenBank/DDBJ whole genome shotgun (WGS) entry which is preliminary data.</text>
</comment>
<evidence type="ECO:0000256" key="8">
    <source>
        <dbReference type="ARBA" id="ARBA00022989"/>
    </source>
</evidence>
<keyword evidence="4 10" id="KW-0677">Repeat</keyword>
<dbReference type="GO" id="GO:0005085">
    <property type="term" value="F:guanyl-nucleotide exchange factor activity"/>
    <property type="evidence" value="ECO:0007669"/>
    <property type="project" value="InterPro"/>
</dbReference>
<evidence type="ECO:0000256" key="1">
    <source>
        <dbReference type="ARBA" id="ARBA00022448"/>
    </source>
</evidence>
<comment type="similarity">
    <text evidence="10">Belongs to the WD repeat SEC12 family.</text>
</comment>
<sequence>MVSIKNSITLFDFTSRAPNVQPSAELEVSKDDSVTCLAALGTQNGLVLYAGNNSSEEDRSRARNEHFRSFEVQLPKNKRASDAAEKTEASIGVLGKCMLFSAPHSAVAVKEAYQRLIRLSPPPRAATNTPTKRIGAIASSLGDPSELVIFSATSNRPQGQDIIERISFPKNQEANDVDILALGEGRFQVAYVADYEVHIQNVHYDFDQQKSIGKNERRKVYAVPQPDLAEKKARSKLRCIRWLSPKHLLLLANKPNRTGVELVVVHLYEEGPGSVVQRKTLPKHVKAATDMDVALLDADMSGAYQIAIAIGAIDVSLSVYTVDYYGDAQDSLSKIHSFNSYDDVRIKSSIYLQNILILFRSTMCR</sequence>
<keyword evidence="1 10" id="KW-0813">Transport</keyword>
<evidence type="ECO:0000256" key="4">
    <source>
        <dbReference type="ARBA" id="ARBA00022737"/>
    </source>
</evidence>
<dbReference type="PANTHER" id="PTHR23284:SF0">
    <property type="entry name" value="PROLACTIN REGULATORY ELEMENT-BINDING PROTEIN"/>
    <property type="match status" value="1"/>
</dbReference>
<dbReference type="GO" id="GO:0005789">
    <property type="term" value="C:endoplasmic reticulum membrane"/>
    <property type="evidence" value="ECO:0007669"/>
    <property type="project" value="UniProtKB-SubCell"/>
</dbReference>
<evidence type="ECO:0000256" key="9">
    <source>
        <dbReference type="ARBA" id="ARBA00023136"/>
    </source>
</evidence>
<dbReference type="Gene3D" id="2.130.10.10">
    <property type="entry name" value="YVTN repeat-like/Quinoprotein amine dehydrogenase"/>
    <property type="match status" value="1"/>
</dbReference>
<dbReference type="GO" id="GO:0006888">
    <property type="term" value="P:endoplasmic reticulum to Golgi vesicle-mediated transport"/>
    <property type="evidence" value="ECO:0007669"/>
    <property type="project" value="UniProtKB-UniRule"/>
</dbReference>
<name>A0A9W8YI71_9PLEO</name>
<dbReference type="Proteomes" id="UP001140560">
    <property type="component" value="Unassembled WGS sequence"/>
</dbReference>
<protein>
    <recommendedName>
        <fullName evidence="10">Guanine nucleotide-exchange factor SEC12</fullName>
    </recommendedName>
</protein>
<keyword evidence="2 10" id="KW-0853">WD repeat</keyword>
<reference evidence="11" key="1">
    <citation type="submission" date="2022-10" db="EMBL/GenBank/DDBJ databases">
        <title>Tapping the CABI collections for fungal endophytes: first genome assemblies for Collariella, Neodidymelliopsis, Ascochyta clinopodiicola, Didymella pomorum, Didymosphaeria variabile, Neocosmospora piperis and Neocucurbitaria cava.</title>
        <authorList>
            <person name="Hill R."/>
        </authorList>
    </citation>
    <scope>NUCLEOTIDE SEQUENCE</scope>
    <source>
        <strain evidence="11">IMI 356814</strain>
    </source>
</reference>
<evidence type="ECO:0000256" key="10">
    <source>
        <dbReference type="RuleBase" id="RU369019"/>
    </source>
</evidence>
<keyword evidence="8" id="KW-1133">Transmembrane helix</keyword>
<keyword evidence="7 10" id="KW-0653">Protein transport</keyword>
<dbReference type="PANTHER" id="PTHR23284">
    <property type="entry name" value="PROLACTIN REGULATORY ELEMENT BINDING PROTEIN"/>
    <property type="match status" value="1"/>
</dbReference>
<keyword evidence="3" id="KW-0812">Transmembrane</keyword>
<evidence type="ECO:0000313" key="11">
    <source>
        <dbReference type="EMBL" id="KAJ4378079.1"/>
    </source>
</evidence>
<dbReference type="GO" id="GO:0000139">
    <property type="term" value="C:Golgi membrane"/>
    <property type="evidence" value="ECO:0007669"/>
    <property type="project" value="UniProtKB-SubCell"/>
</dbReference>
<evidence type="ECO:0000256" key="7">
    <source>
        <dbReference type="ARBA" id="ARBA00022927"/>
    </source>
</evidence>
<keyword evidence="9" id="KW-0472">Membrane</keyword>
<evidence type="ECO:0000256" key="6">
    <source>
        <dbReference type="ARBA" id="ARBA00022892"/>
    </source>
</evidence>
<dbReference type="OrthoDB" id="16538at2759"/>
<accession>A0A9W8YI71</accession>
<evidence type="ECO:0000256" key="3">
    <source>
        <dbReference type="ARBA" id="ARBA00022692"/>
    </source>
</evidence>